<dbReference type="SUPFAM" id="SSF50182">
    <property type="entry name" value="Sm-like ribonucleoproteins"/>
    <property type="match status" value="1"/>
</dbReference>
<dbReference type="GO" id="GO:0071011">
    <property type="term" value="C:precatalytic spliceosome"/>
    <property type="evidence" value="ECO:0007669"/>
    <property type="project" value="TreeGrafter"/>
</dbReference>
<dbReference type="InterPro" id="IPR010920">
    <property type="entry name" value="LSM_dom_sf"/>
</dbReference>
<comment type="function">
    <text evidence="10">Plays a role in pre-mRNA splicing.</text>
</comment>
<dbReference type="GO" id="GO:0000387">
    <property type="term" value="P:spliceosomal snRNP assembly"/>
    <property type="evidence" value="ECO:0007669"/>
    <property type="project" value="UniProtKB-UniRule"/>
</dbReference>
<evidence type="ECO:0000256" key="3">
    <source>
        <dbReference type="ARBA" id="ARBA00022664"/>
    </source>
</evidence>
<dbReference type="OrthoDB" id="2146at2759"/>
<keyword evidence="7 10" id="KW-0539">Nucleus</keyword>
<dbReference type="GO" id="GO:0003723">
    <property type="term" value="F:RNA binding"/>
    <property type="evidence" value="ECO:0007669"/>
    <property type="project" value="UniProtKB-UniRule"/>
</dbReference>
<dbReference type="CDD" id="cd01719">
    <property type="entry name" value="Sm_G"/>
    <property type="match status" value="1"/>
</dbReference>
<evidence type="ECO:0000256" key="11">
    <source>
        <dbReference type="SAM" id="MobiDB-lite"/>
    </source>
</evidence>
<evidence type="ECO:0000256" key="6">
    <source>
        <dbReference type="ARBA" id="ARBA00023187"/>
    </source>
</evidence>
<comment type="similarity">
    <text evidence="2 10">Belongs to the snRNP Sm proteins family.</text>
</comment>
<evidence type="ECO:0000256" key="1">
    <source>
        <dbReference type="ARBA" id="ARBA00004123"/>
    </source>
</evidence>
<evidence type="ECO:0000256" key="9">
    <source>
        <dbReference type="ARBA" id="ARBA00025892"/>
    </source>
</evidence>
<dbReference type="GO" id="GO:0097526">
    <property type="term" value="C:spliceosomal tri-snRNP complex"/>
    <property type="evidence" value="ECO:0007669"/>
    <property type="project" value="TreeGrafter"/>
</dbReference>
<evidence type="ECO:0000256" key="5">
    <source>
        <dbReference type="ARBA" id="ARBA00022884"/>
    </source>
</evidence>
<dbReference type="GO" id="GO:0005685">
    <property type="term" value="C:U1 snRNP"/>
    <property type="evidence" value="ECO:0007669"/>
    <property type="project" value="TreeGrafter"/>
</dbReference>
<proteinExistence type="inferred from homology"/>
<keyword evidence="4 10" id="KW-0747">Spliceosome</keyword>
<evidence type="ECO:0000256" key="7">
    <source>
        <dbReference type="ARBA" id="ARBA00023242"/>
    </source>
</evidence>
<dbReference type="Gene3D" id="2.30.30.100">
    <property type="match status" value="1"/>
</dbReference>
<evidence type="ECO:0000256" key="2">
    <source>
        <dbReference type="ARBA" id="ARBA00006850"/>
    </source>
</evidence>
<dbReference type="GeneID" id="83202044"/>
<feature type="domain" description="Sm" evidence="12">
    <location>
        <begin position="76"/>
        <end position="149"/>
    </location>
</feature>
<dbReference type="InterPro" id="IPR044641">
    <property type="entry name" value="Lsm7/SmG-like"/>
</dbReference>
<feature type="compositionally biased region" description="Low complexity" evidence="11">
    <location>
        <begin position="42"/>
        <end position="54"/>
    </location>
</feature>
<dbReference type="PROSITE" id="PS52002">
    <property type="entry name" value="SM"/>
    <property type="match status" value="1"/>
</dbReference>
<dbReference type="Proteomes" id="UP001150941">
    <property type="component" value="Unassembled WGS sequence"/>
</dbReference>
<comment type="caution">
    <text evidence="13">The sequence shown here is derived from an EMBL/GenBank/DDBJ whole genome shotgun (WGS) entry which is preliminary data.</text>
</comment>
<keyword evidence="14" id="KW-1185">Reference proteome</keyword>
<dbReference type="InterPro" id="IPR047575">
    <property type="entry name" value="Sm"/>
</dbReference>
<dbReference type="GO" id="GO:0034719">
    <property type="term" value="C:SMN-Sm protein complex"/>
    <property type="evidence" value="ECO:0007669"/>
    <property type="project" value="TreeGrafter"/>
</dbReference>
<name>A0A9W9NZ87_9EURO</name>
<evidence type="ECO:0000256" key="8">
    <source>
        <dbReference type="ARBA" id="ARBA00023274"/>
    </source>
</evidence>
<reference evidence="13" key="2">
    <citation type="journal article" date="2023" name="IMA Fungus">
        <title>Comparative genomic study of the Penicillium genus elucidates a diverse pangenome and 15 lateral gene transfer events.</title>
        <authorList>
            <person name="Petersen C."/>
            <person name="Sorensen T."/>
            <person name="Nielsen M.R."/>
            <person name="Sondergaard T.E."/>
            <person name="Sorensen J.L."/>
            <person name="Fitzpatrick D.A."/>
            <person name="Frisvad J.C."/>
            <person name="Nielsen K.L."/>
        </authorList>
    </citation>
    <scope>NUCLEOTIDE SEQUENCE</scope>
    <source>
        <strain evidence="13">IBT 19713</strain>
    </source>
</reference>
<dbReference type="PANTHER" id="PTHR10553:SF2">
    <property type="entry name" value="SMALL NUCLEAR RIBONUCLEOPROTEIN G"/>
    <property type="match status" value="1"/>
</dbReference>
<dbReference type="GO" id="GO:0005686">
    <property type="term" value="C:U2 snRNP"/>
    <property type="evidence" value="ECO:0007669"/>
    <property type="project" value="TreeGrafter"/>
</dbReference>
<sequence length="152" mass="16572">MPASAVSNRPADKVADEFHRASLPREASSSSSSSFDTPGPYSVASTASNTASSSDFDLYEPLPRPRDFSHTATMPQAQPDLKQYLDKRVHVQINGNRHLTGVIIGYDTFMNIILDASTWEQRAGGAKHPVGECFIRGNSIITIEALERIGDH</sequence>
<dbReference type="InterPro" id="IPR034098">
    <property type="entry name" value="Sm_G"/>
</dbReference>
<feature type="region of interest" description="Disordered" evidence="11">
    <location>
        <begin position="1"/>
        <end position="77"/>
    </location>
</feature>
<dbReference type="EMBL" id="JAPQKS010000004">
    <property type="protein sequence ID" value="KAJ5232488.1"/>
    <property type="molecule type" value="Genomic_DNA"/>
</dbReference>
<evidence type="ECO:0000256" key="10">
    <source>
        <dbReference type="RuleBase" id="RU365052"/>
    </source>
</evidence>
<comment type="subunit">
    <text evidence="9">Component of the heptameric LSM1-LSM7 complex, which consists of LSM1, LSM2, LSM3, LSM4, LSM5, LSM6 and LSM7. Component of the heptameric LSM2-LSM8 complex, which consists of LSM2, LSM3, LSM4, LSM5, LSM6, LSM7 and LSM8. The LSm subunits form a seven-membered ring structure with a doughnut shape.</text>
</comment>
<dbReference type="GO" id="GO:0005682">
    <property type="term" value="C:U5 snRNP"/>
    <property type="evidence" value="ECO:0007669"/>
    <property type="project" value="TreeGrafter"/>
</dbReference>
<dbReference type="GO" id="GO:0071004">
    <property type="term" value="C:U2-type prespliceosome"/>
    <property type="evidence" value="ECO:0007669"/>
    <property type="project" value="TreeGrafter"/>
</dbReference>
<feature type="compositionally biased region" description="Basic and acidic residues" evidence="11">
    <location>
        <begin position="10"/>
        <end position="20"/>
    </location>
</feature>
<keyword evidence="5 10" id="KW-0694">RNA-binding</keyword>
<evidence type="ECO:0000256" key="4">
    <source>
        <dbReference type="ARBA" id="ARBA00022728"/>
    </source>
</evidence>
<dbReference type="RefSeq" id="XP_058330481.1">
    <property type="nucleotide sequence ID" value="XM_058474741.1"/>
</dbReference>
<dbReference type="AlphaFoldDB" id="A0A9W9NZ87"/>
<organism evidence="13 14">
    <name type="scientific">Penicillium chermesinum</name>
    <dbReference type="NCBI Taxonomy" id="63820"/>
    <lineage>
        <taxon>Eukaryota</taxon>
        <taxon>Fungi</taxon>
        <taxon>Dikarya</taxon>
        <taxon>Ascomycota</taxon>
        <taxon>Pezizomycotina</taxon>
        <taxon>Eurotiomycetes</taxon>
        <taxon>Eurotiomycetidae</taxon>
        <taxon>Eurotiales</taxon>
        <taxon>Aspergillaceae</taxon>
        <taxon>Penicillium</taxon>
    </lineage>
</organism>
<dbReference type="Pfam" id="PF01423">
    <property type="entry name" value="LSM"/>
    <property type="match status" value="1"/>
</dbReference>
<dbReference type="SMART" id="SM00651">
    <property type="entry name" value="Sm"/>
    <property type="match status" value="1"/>
</dbReference>
<evidence type="ECO:0000259" key="12">
    <source>
        <dbReference type="PROSITE" id="PS52002"/>
    </source>
</evidence>
<dbReference type="GO" id="GO:0071013">
    <property type="term" value="C:catalytic step 2 spliceosome"/>
    <property type="evidence" value="ECO:0007669"/>
    <property type="project" value="TreeGrafter"/>
</dbReference>
<accession>A0A9W9NZ87</accession>
<reference evidence="13" key="1">
    <citation type="submission" date="2022-11" db="EMBL/GenBank/DDBJ databases">
        <authorList>
            <person name="Petersen C."/>
        </authorList>
    </citation>
    <scope>NUCLEOTIDE SEQUENCE</scope>
    <source>
        <strain evidence="13">IBT 19713</strain>
    </source>
</reference>
<keyword evidence="6 10" id="KW-0508">mRNA splicing</keyword>
<evidence type="ECO:0000313" key="14">
    <source>
        <dbReference type="Proteomes" id="UP001150941"/>
    </source>
</evidence>
<dbReference type="PANTHER" id="PTHR10553">
    <property type="entry name" value="SMALL NUCLEAR RIBONUCLEOPROTEIN"/>
    <property type="match status" value="1"/>
</dbReference>
<protein>
    <recommendedName>
        <fullName evidence="10">Small nuclear ribonucleoprotein G</fullName>
        <shortName evidence="10">snRNP-G</shortName>
    </recommendedName>
</protein>
<comment type="subcellular location">
    <subcellularLocation>
        <location evidence="1 10">Nucleus</location>
    </subcellularLocation>
</comment>
<dbReference type="InterPro" id="IPR001163">
    <property type="entry name" value="Sm_dom_euk/arc"/>
</dbReference>
<keyword evidence="8 10" id="KW-0687">Ribonucleoprotein</keyword>
<evidence type="ECO:0000313" key="13">
    <source>
        <dbReference type="EMBL" id="KAJ5232488.1"/>
    </source>
</evidence>
<gene>
    <name evidence="13" type="ORF">N7468_005444</name>
</gene>
<keyword evidence="3 10" id="KW-0507">mRNA processing</keyword>
<dbReference type="GO" id="GO:0005687">
    <property type="term" value="C:U4 snRNP"/>
    <property type="evidence" value="ECO:0007669"/>
    <property type="project" value="TreeGrafter"/>
</dbReference>